<dbReference type="Pfam" id="PF13469">
    <property type="entry name" value="Sulfotransfer_3"/>
    <property type="match status" value="1"/>
</dbReference>
<dbReference type="InterPro" id="IPR051135">
    <property type="entry name" value="Gal/GlcNAc/GalNAc_ST"/>
</dbReference>
<sequence length="304" mass="34806">MRSMLDSHSLVGVPLESLFIIDYLNARRPLPALQRLLPKEYELKEWGLSCTTADLNNCRSAAQLVDRVHRLYLNRQQKQRWGQKTPRFVRYMRLLRTHFPGARFVHVVRDPRAVASSLVRSEVHRSTWYHAACRWKNDVAAGLDFERDHPDEVLRITYERLVNEPEVVLRSVCAFLDLDFQPAMLEYHQRAPDAYGSYYQGIHAGLAQPVSARSVHAWQSRTDSSQIALVESICGDLMDELGYARQTGGGLRPGWLPRSGFAARRLVGLAAQVRHYATHRTGYIPCVIRRKLALRTLGPLPVNR</sequence>
<dbReference type="Proteomes" id="UP000484885">
    <property type="component" value="Unassembled WGS sequence"/>
</dbReference>
<organism evidence="1 2">
    <name type="scientific">Wenzhouxiangella limi</name>
    <dbReference type="NCBI Taxonomy" id="2707351"/>
    <lineage>
        <taxon>Bacteria</taxon>
        <taxon>Pseudomonadati</taxon>
        <taxon>Pseudomonadota</taxon>
        <taxon>Gammaproteobacteria</taxon>
        <taxon>Chromatiales</taxon>
        <taxon>Wenzhouxiangellaceae</taxon>
        <taxon>Wenzhouxiangella</taxon>
    </lineage>
</organism>
<reference evidence="1 2" key="1">
    <citation type="submission" date="2020-02" db="EMBL/GenBank/DDBJ databases">
        <authorList>
            <person name="Zhang X.-Y."/>
        </authorList>
    </citation>
    <scope>NUCLEOTIDE SEQUENCE [LARGE SCALE GENOMIC DNA]</scope>
    <source>
        <strain evidence="1 2">C33</strain>
    </source>
</reference>
<dbReference type="SUPFAM" id="SSF52540">
    <property type="entry name" value="P-loop containing nucleoside triphosphate hydrolases"/>
    <property type="match status" value="1"/>
</dbReference>
<accession>A0A845V5M8</accession>
<dbReference type="GO" id="GO:0006044">
    <property type="term" value="P:N-acetylglucosamine metabolic process"/>
    <property type="evidence" value="ECO:0007669"/>
    <property type="project" value="TreeGrafter"/>
</dbReference>
<dbReference type="InterPro" id="IPR027417">
    <property type="entry name" value="P-loop_NTPase"/>
</dbReference>
<evidence type="ECO:0000313" key="2">
    <source>
        <dbReference type="Proteomes" id="UP000484885"/>
    </source>
</evidence>
<dbReference type="GO" id="GO:0006790">
    <property type="term" value="P:sulfur compound metabolic process"/>
    <property type="evidence" value="ECO:0007669"/>
    <property type="project" value="TreeGrafter"/>
</dbReference>
<protein>
    <submittedName>
        <fullName evidence="1">Sulfotransferase</fullName>
    </submittedName>
</protein>
<dbReference type="PANTHER" id="PTHR10704">
    <property type="entry name" value="CARBOHYDRATE SULFOTRANSFERASE"/>
    <property type="match status" value="1"/>
</dbReference>
<evidence type="ECO:0000313" key="1">
    <source>
        <dbReference type="EMBL" id="NDY95275.1"/>
    </source>
</evidence>
<keyword evidence="2" id="KW-1185">Reference proteome</keyword>
<dbReference type="PANTHER" id="PTHR10704:SF44">
    <property type="entry name" value="LD35051P-RELATED"/>
    <property type="match status" value="1"/>
</dbReference>
<gene>
    <name evidence="1" type="ORF">G3I74_05985</name>
</gene>
<proteinExistence type="predicted"/>
<comment type="caution">
    <text evidence="1">The sequence shown here is derived from an EMBL/GenBank/DDBJ whole genome shotgun (WGS) entry which is preliminary data.</text>
</comment>
<dbReference type="GO" id="GO:0001517">
    <property type="term" value="F:N-acetylglucosamine 6-O-sulfotransferase activity"/>
    <property type="evidence" value="ECO:0007669"/>
    <property type="project" value="TreeGrafter"/>
</dbReference>
<name>A0A845V5M8_9GAMM</name>
<keyword evidence="1" id="KW-0808">Transferase</keyword>
<dbReference type="EMBL" id="JAAGSC010000039">
    <property type="protein sequence ID" value="NDY95275.1"/>
    <property type="molecule type" value="Genomic_DNA"/>
</dbReference>
<dbReference type="Gene3D" id="3.40.50.300">
    <property type="entry name" value="P-loop containing nucleotide triphosphate hydrolases"/>
    <property type="match status" value="1"/>
</dbReference>
<dbReference type="AlphaFoldDB" id="A0A845V5M8"/>